<dbReference type="Proteomes" id="UP000220836">
    <property type="component" value="Unassembled WGS sequence"/>
</dbReference>
<dbReference type="SUPFAM" id="SSF103088">
    <property type="entry name" value="OmpA-like"/>
    <property type="match status" value="1"/>
</dbReference>
<gene>
    <name evidence="2" type="ORF">PEV8663_02968</name>
</gene>
<evidence type="ECO:0000256" key="1">
    <source>
        <dbReference type="SAM" id="MobiDB-lite"/>
    </source>
</evidence>
<dbReference type="OrthoDB" id="5525824at2"/>
<reference evidence="2 3" key="1">
    <citation type="submission" date="2017-05" db="EMBL/GenBank/DDBJ databases">
        <authorList>
            <person name="Song R."/>
            <person name="Chenine A.L."/>
            <person name="Ruprecht R.M."/>
        </authorList>
    </citation>
    <scope>NUCLEOTIDE SEQUENCE [LARGE SCALE GENOMIC DNA]</scope>
    <source>
        <strain evidence="2 3">CECT 8663</strain>
    </source>
</reference>
<evidence type="ECO:0000313" key="2">
    <source>
        <dbReference type="EMBL" id="SMX45132.1"/>
    </source>
</evidence>
<protein>
    <recommendedName>
        <fullName evidence="4">BON domain protein</fullName>
    </recommendedName>
</protein>
<accession>A0A238KSQ4</accession>
<name>A0A238KSQ4_9RHOB</name>
<proteinExistence type="predicted"/>
<dbReference type="RefSeq" id="WP_141468115.1">
    <property type="nucleotide sequence ID" value="NZ_FXYH01000011.1"/>
</dbReference>
<evidence type="ECO:0008006" key="4">
    <source>
        <dbReference type="Google" id="ProtNLM"/>
    </source>
</evidence>
<dbReference type="Gene3D" id="3.30.1330.60">
    <property type="entry name" value="OmpA-like domain"/>
    <property type="match status" value="1"/>
</dbReference>
<dbReference type="EMBL" id="FXYH01000011">
    <property type="protein sequence ID" value="SMX45132.1"/>
    <property type="molecule type" value="Genomic_DNA"/>
</dbReference>
<dbReference type="Gene3D" id="3.40.1520.20">
    <property type="match status" value="2"/>
</dbReference>
<keyword evidence="3" id="KW-1185">Reference proteome</keyword>
<sequence length="703" mass="74052">MRDLFAIIAIILTVIGLGVFRVPDENALVAAGIKAAADGAVYQEKHPVQISVKGRAVTAKGRVETKEAAQAIEARLAALDGVEAVIGDWVVLPNAAPFSIALSKSDAGITAQGFVPGETTLAALSKILELEQTDLVVAAGVPDADWAKVVQRTAQALLQMVDGTVDVVDRRIAVSGTVPLPMHAAAIEADLAQLPDGYELTLDVKTQDDGLPYSFFVSRDPIMGVRYSGKLPPDYTPSGLNALGGHVVGSVRTAAVDLGVPTFQPVTDIALKMFEYLEDGVITVSPDVLTIQGGPMPQETIEQIETLGGELPGGVVFTTALTPQSDGIPLSLLAEWDGRTLALSGHVPSTFLTAQGDDATAVFLEKAGFGDAGQLDLTYAPHPDLHGWDAPFWAALPALKALEAGRLTYGAEGVAVTGTAADPQARRAADVVLDNAADFDVLLLDDGNPPEFRLSFDVATNAAVVGKLPAGLSPAVLSEALGGFEIRGKPQVSPDGEGAEVLRVLVALRGWLSEVESISLDYTLDTITVSVVPMPGQDAAALKAALVQALPPKTVLHVKAEPPPLEGARRMHVVLQQPQIFAEGYWMPSLSFAPNVENCDAQMGLVPPIPFETGRFGLGFGAEWPLAHLAAVLRICTRFGSLTAQISAEVSSSEVPAWNRQLSRRRTESVRLAMIERGVSADRMTSRTADQAQGGDRVVVSWK</sequence>
<evidence type="ECO:0000313" key="3">
    <source>
        <dbReference type="Proteomes" id="UP000220836"/>
    </source>
</evidence>
<dbReference type="AlphaFoldDB" id="A0A238KSQ4"/>
<dbReference type="InterPro" id="IPR036737">
    <property type="entry name" value="OmpA-like_sf"/>
</dbReference>
<organism evidence="2 3">
    <name type="scientific">Pelagimonas varians</name>
    <dbReference type="NCBI Taxonomy" id="696760"/>
    <lineage>
        <taxon>Bacteria</taxon>
        <taxon>Pseudomonadati</taxon>
        <taxon>Pseudomonadota</taxon>
        <taxon>Alphaproteobacteria</taxon>
        <taxon>Rhodobacterales</taxon>
        <taxon>Roseobacteraceae</taxon>
        <taxon>Pelagimonas</taxon>
    </lineage>
</organism>
<feature type="region of interest" description="Disordered" evidence="1">
    <location>
        <begin position="684"/>
        <end position="703"/>
    </location>
</feature>